<sequence length="436" mass="51456">MEEESEAKQSAWAYLPHGCLRRVFHLLDDRNRAQALLVCKHWNWAMNSGSLWRSRTITFHGHPLRSHKLEFQRALWSIKKFGKYLEHLEVKLSYLYNTSTTQNFQMVMRDVFSHLGKCNHRLAFFRMKHLGLDRSMWKNRVRVQFIKNLAFFLKKMGKHLNYLNLKGARVSLEDGCELLSCLSRMTNKSSVSEMNIEDFFHTNLHVYSSTLFQQTMSKFHNLVTLTVSYNCISDELLNILQEHCAHSLCTLNIKCRINDPHRQVVRGMSWANLAKKAPNLCVNMSFERVLKHDHLARILQVAIPLKSVSLRKGHFSDPSWIMSPTLTILLPSYCHTLQRLTLELNNSEEVLDNELLQLVLLCRRLLFLRVWAFLSVTFMERLLQNRAERKCILTTIHVRIYTAQQETRVEDSLLRDIYRKFKYLIDSEINYFVITY</sequence>
<dbReference type="AlphaFoldDB" id="A0A091GEB2"/>
<dbReference type="InterPro" id="IPR036047">
    <property type="entry name" value="F-box-like_dom_sf"/>
</dbReference>
<accession>A0A091GEB2</accession>
<dbReference type="InterPro" id="IPR032675">
    <property type="entry name" value="LRR_dom_sf"/>
</dbReference>
<dbReference type="Proteomes" id="UP000053760">
    <property type="component" value="Unassembled WGS sequence"/>
</dbReference>
<dbReference type="PANTHER" id="PTHR20872:SF1">
    <property type="entry name" value="F-BOX DOMAIN-CONTAINING PROTEIN"/>
    <property type="match status" value="1"/>
</dbReference>
<keyword evidence="3" id="KW-1185">Reference proteome</keyword>
<dbReference type="STRING" id="55661.A0A091GEB2"/>
<feature type="domain" description="F-box" evidence="1">
    <location>
        <begin position="12"/>
        <end position="56"/>
    </location>
</feature>
<evidence type="ECO:0000313" key="2">
    <source>
        <dbReference type="EMBL" id="KFO80705.1"/>
    </source>
</evidence>
<dbReference type="SUPFAM" id="SSF81383">
    <property type="entry name" value="F-box domain"/>
    <property type="match status" value="1"/>
</dbReference>
<dbReference type="Gene3D" id="3.80.10.10">
    <property type="entry name" value="Ribonuclease Inhibitor"/>
    <property type="match status" value="1"/>
</dbReference>
<feature type="non-terminal residue" evidence="2">
    <location>
        <position position="436"/>
    </location>
</feature>
<gene>
    <name evidence="2" type="ORF">N303_12609</name>
</gene>
<dbReference type="EMBL" id="KL448127">
    <property type="protein sequence ID" value="KFO80705.1"/>
    <property type="molecule type" value="Genomic_DNA"/>
</dbReference>
<name>A0A091GEB2_CUCCA</name>
<evidence type="ECO:0000313" key="3">
    <source>
        <dbReference type="Proteomes" id="UP000053760"/>
    </source>
</evidence>
<proteinExistence type="predicted"/>
<dbReference type="PANTHER" id="PTHR20872">
    <property type="match status" value="1"/>
</dbReference>
<organism evidence="2 3">
    <name type="scientific">Cuculus canorus</name>
    <name type="common">Common cuckoo</name>
    <dbReference type="NCBI Taxonomy" id="55661"/>
    <lineage>
        <taxon>Eukaryota</taxon>
        <taxon>Metazoa</taxon>
        <taxon>Chordata</taxon>
        <taxon>Craniata</taxon>
        <taxon>Vertebrata</taxon>
        <taxon>Euteleostomi</taxon>
        <taxon>Archelosauria</taxon>
        <taxon>Archosauria</taxon>
        <taxon>Dinosauria</taxon>
        <taxon>Saurischia</taxon>
        <taxon>Theropoda</taxon>
        <taxon>Coelurosauria</taxon>
        <taxon>Aves</taxon>
        <taxon>Neognathae</taxon>
        <taxon>Neoaves</taxon>
        <taxon>Otidimorphae</taxon>
        <taxon>Cuculiformes</taxon>
        <taxon>Cuculidae</taxon>
        <taxon>Cuculus</taxon>
    </lineage>
</organism>
<dbReference type="Gene3D" id="1.20.1280.50">
    <property type="match status" value="1"/>
</dbReference>
<dbReference type="FunFam" id="3.80.10.10:FF:000237">
    <property type="entry name" value="F-box only protein 39"/>
    <property type="match status" value="1"/>
</dbReference>
<dbReference type="SUPFAM" id="SSF52047">
    <property type="entry name" value="RNI-like"/>
    <property type="match status" value="1"/>
</dbReference>
<dbReference type="Pfam" id="PF12937">
    <property type="entry name" value="F-box-like"/>
    <property type="match status" value="1"/>
</dbReference>
<protein>
    <submittedName>
        <fullName evidence="2">F-box only protein 39</fullName>
    </submittedName>
</protein>
<reference evidence="2 3" key="1">
    <citation type="submission" date="2014-04" db="EMBL/GenBank/DDBJ databases">
        <title>Genome evolution of avian class.</title>
        <authorList>
            <person name="Zhang G."/>
            <person name="Li C."/>
        </authorList>
    </citation>
    <scope>NUCLEOTIDE SEQUENCE [LARGE SCALE GENOMIC DNA]</scope>
    <source>
        <strain evidence="2">BGI_N303</strain>
    </source>
</reference>
<evidence type="ECO:0000259" key="1">
    <source>
        <dbReference type="Pfam" id="PF12937"/>
    </source>
</evidence>
<dbReference type="InterPro" id="IPR001810">
    <property type="entry name" value="F-box_dom"/>
</dbReference>